<dbReference type="RefSeq" id="WP_069641973.1">
    <property type="nucleotide sequence ID" value="NZ_MIJE01000001.1"/>
</dbReference>
<evidence type="ECO:0000313" key="5">
    <source>
        <dbReference type="Proteomes" id="UP000094296"/>
    </source>
</evidence>
<dbReference type="STRING" id="766136.BHF68_02050"/>
<protein>
    <recommendedName>
        <fullName evidence="2">Anti-sigma factor antagonist</fullName>
    </recommendedName>
</protein>
<feature type="domain" description="STAS" evidence="3">
    <location>
        <begin position="3"/>
        <end position="113"/>
    </location>
</feature>
<dbReference type="GO" id="GO:0043856">
    <property type="term" value="F:anti-sigma factor antagonist activity"/>
    <property type="evidence" value="ECO:0007669"/>
    <property type="project" value="InterPro"/>
</dbReference>
<dbReference type="Proteomes" id="UP000094296">
    <property type="component" value="Unassembled WGS sequence"/>
</dbReference>
<organism evidence="4 5">
    <name type="scientific">Desulfuribacillus alkaliarsenatis</name>
    <dbReference type="NCBI Taxonomy" id="766136"/>
    <lineage>
        <taxon>Bacteria</taxon>
        <taxon>Bacillati</taxon>
        <taxon>Bacillota</taxon>
        <taxon>Desulfuribacillia</taxon>
        <taxon>Desulfuribacillales</taxon>
        <taxon>Desulfuribacillaceae</taxon>
        <taxon>Desulfuribacillus</taxon>
    </lineage>
</organism>
<dbReference type="InterPro" id="IPR003658">
    <property type="entry name" value="Anti-sigma_ant"/>
</dbReference>
<comment type="similarity">
    <text evidence="1 2">Belongs to the anti-sigma-factor antagonist family.</text>
</comment>
<accession>A0A1E5G5L6</accession>
<gene>
    <name evidence="4" type="ORF">BHF68_02050</name>
</gene>
<dbReference type="EMBL" id="MIJE01000001">
    <property type="protein sequence ID" value="OEF98481.1"/>
    <property type="molecule type" value="Genomic_DNA"/>
</dbReference>
<evidence type="ECO:0000259" key="3">
    <source>
        <dbReference type="PROSITE" id="PS50801"/>
    </source>
</evidence>
<dbReference type="Pfam" id="PF01740">
    <property type="entry name" value="STAS"/>
    <property type="match status" value="1"/>
</dbReference>
<dbReference type="InterPro" id="IPR036513">
    <property type="entry name" value="STAS_dom_sf"/>
</dbReference>
<evidence type="ECO:0000313" key="4">
    <source>
        <dbReference type="EMBL" id="OEF98481.1"/>
    </source>
</evidence>
<dbReference type="SUPFAM" id="SSF52091">
    <property type="entry name" value="SpoIIaa-like"/>
    <property type="match status" value="1"/>
</dbReference>
<dbReference type="AlphaFoldDB" id="A0A1E5G5L6"/>
<proteinExistence type="inferred from homology"/>
<dbReference type="CDD" id="cd07043">
    <property type="entry name" value="STAS_anti-anti-sigma_factors"/>
    <property type="match status" value="1"/>
</dbReference>
<keyword evidence="5" id="KW-1185">Reference proteome</keyword>
<comment type="caution">
    <text evidence="4">The sequence shown here is derived from an EMBL/GenBank/DDBJ whole genome shotgun (WGS) entry which is preliminary data.</text>
</comment>
<dbReference type="InterPro" id="IPR002645">
    <property type="entry name" value="STAS_dom"/>
</dbReference>
<reference evidence="4 5" key="1">
    <citation type="submission" date="2016-09" db="EMBL/GenBank/DDBJ databases">
        <title>Draft genome sequence for the type strain of Desulfuribacillus alkaliarsenatis AHT28, an obligately anaerobic, sulfidogenic bacterium isolated from Russian soda lake sediments.</title>
        <authorList>
            <person name="Abin C.A."/>
            <person name="Hollibaugh J.T."/>
        </authorList>
    </citation>
    <scope>NUCLEOTIDE SEQUENCE [LARGE SCALE GENOMIC DNA]</scope>
    <source>
        <strain evidence="4 5">AHT28</strain>
    </source>
</reference>
<sequence length="116" mass="13023">MNLQIKSKVVKNTVIFYLEGEFDQYTSSLVRTAIEGEWGKKLAANMILNMDKLTFMDSSGLGVILGRYKQVTNDGGQLAICCVNRQVDKIIELSGLRKIINFYQDEIDALKALGEE</sequence>
<dbReference type="NCBIfam" id="TIGR00377">
    <property type="entry name" value="ant_ant_sig"/>
    <property type="match status" value="1"/>
</dbReference>
<evidence type="ECO:0000256" key="1">
    <source>
        <dbReference type="ARBA" id="ARBA00009013"/>
    </source>
</evidence>
<name>A0A1E5G5L6_9FIRM</name>
<dbReference type="PROSITE" id="PS50801">
    <property type="entry name" value="STAS"/>
    <property type="match status" value="1"/>
</dbReference>
<dbReference type="OrthoDB" id="9796601at2"/>
<dbReference type="Gene3D" id="3.30.750.24">
    <property type="entry name" value="STAS domain"/>
    <property type="match status" value="1"/>
</dbReference>
<dbReference type="PANTHER" id="PTHR33495:SF2">
    <property type="entry name" value="ANTI-SIGMA FACTOR ANTAGONIST TM_1081-RELATED"/>
    <property type="match status" value="1"/>
</dbReference>
<dbReference type="PANTHER" id="PTHR33495">
    <property type="entry name" value="ANTI-SIGMA FACTOR ANTAGONIST TM_1081-RELATED-RELATED"/>
    <property type="match status" value="1"/>
</dbReference>
<evidence type="ECO:0000256" key="2">
    <source>
        <dbReference type="RuleBase" id="RU003749"/>
    </source>
</evidence>